<sequence>MPIYEYACEKCGKVTEKLVSISSASEETECPECKGKAIKIMSASAFHLKGGGWYSQGYSNDNGGCPAKSSKEACKTCPAASS</sequence>
<evidence type="ECO:0000259" key="1">
    <source>
        <dbReference type="SMART" id="SM00834"/>
    </source>
</evidence>
<reference evidence="2 3" key="1">
    <citation type="journal article" date="2010" name="Stand. Genomic Sci.">
        <title>Complete genome sequence of Denitrovibrio acetiphilus type strain (N2460).</title>
        <authorList>
            <person name="Kiss H."/>
            <person name="Lang E."/>
            <person name="Lapidus A."/>
            <person name="Copeland A."/>
            <person name="Nolan M."/>
            <person name="Glavina Del Rio T."/>
            <person name="Chen F."/>
            <person name="Lucas S."/>
            <person name="Tice H."/>
            <person name="Cheng J.F."/>
            <person name="Han C."/>
            <person name="Goodwin L."/>
            <person name="Pitluck S."/>
            <person name="Liolios K."/>
            <person name="Pati A."/>
            <person name="Ivanova N."/>
            <person name="Mavromatis K."/>
            <person name="Chen A."/>
            <person name="Palaniappan K."/>
            <person name="Land M."/>
            <person name="Hauser L."/>
            <person name="Chang Y.J."/>
            <person name="Jeffries C.D."/>
            <person name="Detter J.C."/>
            <person name="Brettin T."/>
            <person name="Spring S."/>
            <person name="Rohde M."/>
            <person name="Goker M."/>
            <person name="Woyke T."/>
            <person name="Bristow J."/>
            <person name="Eisen J.A."/>
            <person name="Markowitz V."/>
            <person name="Hugenholtz P."/>
            <person name="Kyrpides N.C."/>
            <person name="Klenk H.P."/>
        </authorList>
    </citation>
    <scope>NUCLEOTIDE SEQUENCE [LARGE SCALE GENOMIC DNA]</scope>
    <source>
        <strain evidence="3">DSM 12809 / NBRC 114555 / N2460</strain>
    </source>
</reference>
<name>D4H2L9_DENA2</name>
<protein>
    <submittedName>
        <fullName evidence="2">Regulatory protein, FmdB family</fullName>
    </submittedName>
</protein>
<dbReference type="Proteomes" id="UP000002012">
    <property type="component" value="Chromosome"/>
</dbReference>
<feature type="domain" description="Putative regulatory protein FmdB zinc ribbon" evidence="1">
    <location>
        <begin position="1"/>
        <end position="42"/>
    </location>
</feature>
<dbReference type="HOGENOM" id="CLU_136025_3_1_0"/>
<keyword evidence="3" id="KW-1185">Reference proteome</keyword>
<dbReference type="RefSeq" id="WP_013009625.1">
    <property type="nucleotide sequence ID" value="NC_013943.1"/>
</dbReference>
<dbReference type="eggNOG" id="COG2331">
    <property type="taxonomic scope" value="Bacteria"/>
</dbReference>
<dbReference type="PaxDb" id="522772-Dacet_0280"/>
<dbReference type="EMBL" id="CP001968">
    <property type="protein sequence ID" value="ADD67080.1"/>
    <property type="molecule type" value="Genomic_DNA"/>
</dbReference>
<dbReference type="SMART" id="SM00834">
    <property type="entry name" value="CxxC_CXXC_SSSS"/>
    <property type="match status" value="1"/>
</dbReference>
<dbReference type="InterPro" id="IPR013429">
    <property type="entry name" value="Regulatory_FmdB_Zinc_ribbon"/>
</dbReference>
<dbReference type="AlphaFoldDB" id="D4H2L9"/>
<dbReference type="PANTHER" id="PTHR34404">
    <property type="entry name" value="REGULATORY PROTEIN, FMDB FAMILY"/>
    <property type="match status" value="1"/>
</dbReference>
<evidence type="ECO:0000313" key="2">
    <source>
        <dbReference type="EMBL" id="ADD67080.1"/>
    </source>
</evidence>
<accession>D4H2L9</accession>
<gene>
    <name evidence="2" type="ordered locus">Dacet_0280</name>
</gene>
<dbReference type="STRING" id="522772.Dacet_0280"/>
<proteinExistence type="predicted"/>
<dbReference type="Pfam" id="PF09723">
    <property type="entry name" value="Zn_ribbon_8"/>
    <property type="match status" value="1"/>
</dbReference>
<dbReference type="NCBIfam" id="TIGR02605">
    <property type="entry name" value="CxxC_CxxC_SSSS"/>
    <property type="match status" value="1"/>
</dbReference>
<dbReference type="InParanoid" id="D4H2L9"/>
<dbReference type="KEGG" id="dap:Dacet_0280"/>
<dbReference type="OrthoDB" id="9813321at2"/>
<dbReference type="PANTHER" id="PTHR34404:SF2">
    <property type="entry name" value="CONSERVED SERINE RICH PROTEIN"/>
    <property type="match status" value="1"/>
</dbReference>
<organism evidence="2 3">
    <name type="scientific">Denitrovibrio acetiphilus (strain DSM 12809 / NBRC 114555 / N2460)</name>
    <dbReference type="NCBI Taxonomy" id="522772"/>
    <lineage>
        <taxon>Bacteria</taxon>
        <taxon>Pseudomonadati</taxon>
        <taxon>Deferribacterota</taxon>
        <taxon>Deferribacteres</taxon>
        <taxon>Deferribacterales</taxon>
        <taxon>Geovibrionaceae</taxon>
        <taxon>Denitrovibrio</taxon>
    </lineage>
</organism>
<evidence type="ECO:0000313" key="3">
    <source>
        <dbReference type="Proteomes" id="UP000002012"/>
    </source>
</evidence>